<dbReference type="GO" id="GO:0019464">
    <property type="term" value="P:glycine decarboxylation via glycine cleavage system"/>
    <property type="evidence" value="ECO:0007669"/>
    <property type="project" value="UniProtKB-UniRule"/>
</dbReference>
<name>A0A0J8D9F8_CLOCY</name>
<dbReference type="InterPro" id="IPR023010">
    <property type="entry name" value="GcvPA"/>
</dbReference>
<dbReference type="PATRIC" id="fig|1121307.3.peg.523"/>
<evidence type="ECO:0000256" key="3">
    <source>
        <dbReference type="ARBA" id="ARBA00049026"/>
    </source>
</evidence>
<keyword evidence="7" id="KW-1185">Reference proteome</keyword>
<dbReference type="STRING" id="1121307.CLCY_1c01620"/>
<dbReference type="OrthoDB" id="9771867at2"/>
<comment type="subunit">
    <text evidence="4">The glycine cleavage system is composed of four proteins: P, T, L and H. In this organism, the P 'protein' is a heterodimer of two subunits.</text>
</comment>
<dbReference type="InterPro" id="IPR020581">
    <property type="entry name" value="GDC_P"/>
</dbReference>
<keyword evidence="2 4" id="KW-0560">Oxidoreductase</keyword>
<evidence type="ECO:0000259" key="5">
    <source>
        <dbReference type="Pfam" id="PF02347"/>
    </source>
</evidence>
<comment type="caution">
    <text evidence="6">The sequence shown here is derived from an EMBL/GenBank/DDBJ whole genome shotgun (WGS) entry which is preliminary data.</text>
</comment>
<dbReference type="AlphaFoldDB" id="A0A0J8D9F8"/>
<dbReference type="SUPFAM" id="SSF53383">
    <property type="entry name" value="PLP-dependent transferases"/>
    <property type="match status" value="1"/>
</dbReference>
<dbReference type="EMBL" id="LFVU01000028">
    <property type="protein sequence ID" value="KMT20928.1"/>
    <property type="molecule type" value="Genomic_DNA"/>
</dbReference>
<dbReference type="GO" id="GO:0009116">
    <property type="term" value="P:nucleoside metabolic process"/>
    <property type="evidence" value="ECO:0007669"/>
    <property type="project" value="InterPro"/>
</dbReference>
<gene>
    <name evidence="4 6" type="primary">gcvPA</name>
    <name evidence="6" type="ORF">CLCY_1c01620</name>
</gene>
<reference evidence="6 7" key="1">
    <citation type="submission" date="2015-06" db="EMBL/GenBank/DDBJ databases">
        <title>Draft genome sequence of the purine-degrading Clostridium cylindrosporum HC-1 (DSM 605).</title>
        <authorList>
            <person name="Poehlein A."/>
            <person name="Schiel-Bengelsdorf B."/>
            <person name="Bengelsdorf F."/>
            <person name="Daniel R."/>
            <person name="Duerre P."/>
        </authorList>
    </citation>
    <scope>NUCLEOTIDE SEQUENCE [LARGE SCALE GENOMIC DNA]</scope>
    <source>
        <strain evidence="6 7">DSM 605</strain>
    </source>
</reference>
<protein>
    <recommendedName>
        <fullName evidence="4">Probable glycine dehydrogenase (decarboxylating) subunit 1</fullName>
        <ecNumber evidence="4">1.4.4.2</ecNumber>
    </recommendedName>
    <alternativeName>
        <fullName evidence="4">Glycine cleavage system P-protein subunit 1</fullName>
    </alternativeName>
    <alternativeName>
        <fullName evidence="4">Glycine decarboxylase subunit 1</fullName>
    </alternativeName>
    <alternativeName>
        <fullName evidence="4">Glycine dehydrogenase (aminomethyl-transferring) subunit 1</fullName>
    </alternativeName>
</protein>
<comment type="catalytic activity">
    <reaction evidence="3 4">
        <text>N(6)-[(R)-lipoyl]-L-lysyl-[glycine-cleavage complex H protein] + glycine + H(+) = N(6)-[(R)-S(8)-aminomethyldihydrolipoyl]-L-lysyl-[glycine-cleavage complex H protein] + CO2</text>
        <dbReference type="Rhea" id="RHEA:24304"/>
        <dbReference type="Rhea" id="RHEA-COMP:10494"/>
        <dbReference type="Rhea" id="RHEA-COMP:10495"/>
        <dbReference type="ChEBI" id="CHEBI:15378"/>
        <dbReference type="ChEBI" id="CHEBI:16526"/>
        <dbReference type="ChEBI" id="CHEBI:57305"/>
        <dbReference type="ChEBI" id="CHEBI:83099"/>
        <dbReference type="ChEBI" id="CHEBI:83143"/>
        <dbReference type="EC" id="1.4.4.2"/>
    </reaction>
</comment>
<organism evidence="6 7">
    <name type="scientific">Clostridium cylindrosporum DSM 605</name>
    <dbReference type="NCBI Taxonomy" id="1121307"/>
    <lineage>
        <taxon>Bacteria</taxon>
        <taxon>Bacillati</taxon>
        <taxon>Bacillota</taxon>
        <taxon>Clostridia</taxon>
        <taxon>Eubacteriales</taxon>
        <taxon>Clostridiaceae</taxon>
        <taxon>Clostridium</taxon>
    </lineage>
</organism>
<evidence type="ECO:0000256" key="2">
    <source>
        <dbReference type="ARBA" id="ARBA00023002"/>
    </source>
</evidence>
<comment type="function">
    <text evidence="1 4">The glycine cleavage system catalyzes the degradation of glycine. The P protein binds the alpha-amino group of glycine through its pyridoxal phosphate cofactor; CO(2) is released and the remaining methylamine moiety is then transferred to the lipoamide cofactor of the H protein.</text>
</comment>
<accession>A0A0J8D9F8</accession>
<dbReference type="PANTHER" id="PTHR42806">
    <property type="entry name" value="GLYCINE CLEAVAGE SYSTEM P-PROTEIN"/>
    <property type="match status" value="1"/>
</dbReference>
<dbReference type="InterPro" id="IPR015422">
    <property type="entry name" value="PyrdxlP-dep_Trfase_small"/>
</dbReference>
<dbReference type="PIRSF" id="PIRSF006815">
    <property type="entry name" value="GcvPA"/>
    <property type="match status" value="1"/>
</dbReference>
<feature type="domain" description="Glycine cleavage system P-protein N-terminal" evidence="5">
    <location>
        <begin position="4"/>
        <end position="443"/>
    </location>
</feature>
<dbReference type="Gene3D" id="3.40.640.10">
    <property type="entry name" value="Type I PLP-dependent aspartate aminotransferase-like (Major domain)"/>
    <property type="match status" value="1"/>
</dbReference>
<dbReference type="InterPro" id="IPR049315">
    <property type="entry name" value="GDC-P_N"/>
</dbReference>
<dbReference type="CDD" id="cd00613">
    <property type="entry name" value="GDC-P"/>
    <property type="match status" value="1"/>
</dbReference>
<proteinExistence type="inferred from homology"/>
<sequence length="446" mass="48718">MFPYIPNTCEEREAMLKSIGMNSIDDLFSDIPEELKLNRRLDLEAPYSELEISRKLSSLSNKNLTTDEAVCFLGAGAYDHYVPSAISHIVSRSEFYTAYTPYQPEISQGTLQVIFEYQSLICELTGMDVANASMYDAATAVAEAAMISASSTRKKKIVVSKAVQPEARRVLATYMDFNNIELVEVDVKDGVTDLEKLEAVVDNKTAGVIIQSPNFFGCIEDAEAIEKITHANKANLVMSVDPISLGILKTPGEIGADIVVGDGQSLGNYLSFGGPYLGFMAVTNKLMRKIPGRVVGQTEDSEGKRAFVLTLQAREQHIRREKATSNICSNQGLIALRATIYMSLLGKKGIKEVATQCLQKAHYAFDKLVATGKVKPVYNAPFFKEFAVELSSDVDAANAKLKEAGIIGGYNLGNDYEDLKNATLICVTEKRTKAEIDKLADVLGGI</sequence>
<dbReference type="InterPro" id="IPR015424">
    <property type="entry name" value="PyrdxlP-dep_Trfase"/>
</dbReference>
<dbReference type="EC" id="1.4.4.2" evidence="4"/>
<dbReference type="Pfam" id="PF02347">
    <property type="entry name" value="GDC-P"/>
    <property type="match status" value="1"/>
</dbReference>
<dbReference type="NCBIfam" id="NF001696">
    <property type="entry name" value="PRK00451.1"/>
    <property type="match status" value="1"/>
</dbReference>
<dbReference type="RefSeq" id="WP_048571326.1">
    <property type="nucleotide sequence ID" value="NZ_LFVU01000028.1"/>
</dbReference>
<comment type="similarity">
    <text evidence="4">Belongs to the GcvP family. N-terminal subunit subfamily.</text>
</comment>
<evidence type="ECO:0000313" key="7">
    <source>
        <dbReference type="Proteomes" id="UP000036756"/>
    </source>
</evidence>
<evidence type="ECO:0000313" key="6">
    <source>
        <dbReference type="EMBL" id="KMT20928.1"/>
    </source>
</evidence>
<dbReference type="Gene3D" id="3.90.1150.10">
    <property type="entry name" value="Aspartate Aminotransferase, domain 1"/>
    <property type="match status" value="1"/>
</dbReference>
<evidence type="ECO:0000256" key="4">
    <source>
        <dbReference type="HAMAP-Rule" id="MF_00712"/>
    </source>
</evidence>
<evidence type="ECO:0000256" key="1">
    <source>
        <dbReference type="ARBA" id="ARBA00003788"/>
    </source>
</evidence>
<dbReference type="PANTHER" id="PTHR42806:SF1">
    <property type="entry name" value="GLYCINE DEHYDROGENASE (DECARBOXYLATING)"/>
    <property type="match status" value="1"/>
</dbReference>
<dbReference type="HAMAP" id="MF_00712">
    <property type="entry name" value="GcvPA"/>
    <property type="match status" value="1"/>
</dbReference>
<dbReference type="Proteomes" id="UP000036756">
    <property type="component" value="Unassembled WGS sequence"/>
</dbReference>
<dbReference type="GO" id="GO:0004375">
    <property type="term" value="F:glycine dehydrogenase (decarboxylating) activity"/>
    <property type="evidence" value="ECO:0007669"/>
    <property type="project" value="UniProtKB-EC"/>
</dbReference>
<dbReference type="InterPro" id="IPR015421">
    <property type="entry name" value="PyrdxlP-dep_Trfase_major"/>
</dbReference>